<proteinExistence type="predicted"/>
<evidence type="ECO:0000313" key="2">
    <source>
        <dbReference type="Proteomes" id="UP001303046"/>
    </source>
</evidence>
<gene>
    <name evidence="1" type="primary">Necator_chrX.g21774</name>
    <name evidence="1" type="ORF">RB195_021613</name>
</gene>
<dbReference type="Proteomes" id="UP001303046">
    <property type="component" value="Unassembled WGS sequence"/>
</dbReference>
<accession>A0ABR1EC63</accession>
<evidence type="ECO:0000313" key="1">
    <source>
        <dbReference type="EMBL" id="KAK6760183.1"/>
    </source>
</evidence>
<dbReference type="EMBL" id="JAVFWL010000006">
    <property type="protein sequence ID" value="KAK6760183.1"/>
    <property type="molecule type" value="Genomic_DNA"/>
</dbReference>
<comment type="caution">
    <text evidence="1">The sequence shown here is derived from an EMBL/GenBank/DDBJ whole genome shotgun (WGS) entry which is preliminary data.</text>
</comment>
<organism evidence="1 2">
    <name type="scientific">Necator americanus</name>
    <name type="common">Human hookworm</name>
    <dbReference type="NCBI Taxonomy" id="51031"/>
    <lineage>
        <taxon>Eukaryota</taxon>
        <taxon>Metazoa</taxon>
        <taxon>Ecdysozoa</taxon>
        <taxon>Nematoda</taxon>
        <taxon>Chromadorea</taxon>
        <taxon>Rhabditida</taxon>
        <taxon>Rhabditina</taxon>
        <taxon>Rhabditomorpha</taxon>
        <taxon>Strongyloidea</taxon>
        <taxon>Ancylostomatidae</taxon>
        <taxon>Bunostominae</taxon>
        <taxon>Necator</taxon>
    </lineage>
</organism>
<reference evidence="1 2" key="1">
    <citation type="submission" date="2023-08" db="EMBL/GenBank/DDBJ databases">
        <title>A Necator americanus chromosomal reference genome.</title>
        <authorList>
            <person name="Ilik V."/>
            <person name="Petrzelkova K.J."/>
            <person name="Pardy F."/>
            <person name="Fuh T."/>
            <person name="Niatou-Singa F.S."/>
            <person name="Gouil Q."/>
            <person name="Baker L."/>
            <person name="Ritchie M.E."/>
            <person name="Jex A.R."/>
            <person name="Gazzola D."/>
            <person name="Li H."/>
            <person name="Toshio Fujiwara R."/>
            <person name="Zhan B."/>
            <person name="Aroian R.V."/>
            <person name="Pafco B."/>
            <person name="Schwarz E.M."/>
        </authorList>
    </citation>
    <scope>NUCLEOTIDE SEQUENCE [LARGE SCALE GENOMIC DNA]</scope>
    <source>
        <strain evidence="1 2">Aroian</strain>
        <tissue evidence="1">Whole animal</tissue>
    </source>
</reference>
<keyword evidence="2" id="KW-1185">Reference proteome</keyword>
<sequence>MSESGLKFLEESMFFAILVLTRMPTTPTPLLSHISMKSSSPVSYTAFSSSHRLVSRADRESITWTSKQKITTPSKLLCVSLPKQLWRVICE</sequence>
<name>A0ABR1EC63_NECAM</name>
<protein>
    <submittedName>
        <fullName evidence="1">Uncharacterized protein</fullName>
    </submittedName>
</protein>